<keyword evidence="2" id="KW-1185">Reference proteome</keyword>
<dbReference type="EMBL" id="JBBNAF010000007">
    <property type="protein sequence ID" value="KAK9127968.1"/>
    <property type="molecule type" value="Genomic_DNA"/>
</dbReference>
<accession>A0AAP0J7Z1</accession>
<dbReference type="AlphaFoldDB" id="A0AAP0J7Z1"/>
<name>A0AAP0J7Z1_9MAGN</name>
<comment type="caution">
    <text evidence="1">The sequence shown here is derived from an EMBL/GenBank/DDBJ whole genome shotgun (WGS) entry which is preliminary data.</text>
</comment>
<sequence length="105" mass="11703">MQFVGWSCRLFDWATCGDFIGSCKAHSSGSDWKRLNVISDVGWDVTLRHPSSLDLDAYSDREQEYKTNTHLMRHASAWCGGGGSKQLLVCGGAGIMPYDGYWHGR</sequence>
<dbReference type="Proteomes" id="UP001420932">
    <property type="component" value="Unassembled WGS sequence"/>
</dbReference>
<gene>
    <name evidence="1" type="ORF">Syun_016765</name>
</gene>
<organism evidence="1 2">
    <name type="scientific">Stephania yunnanensis</name>
    <dbReference type="NCBI Taxonomy" id="152371"/>
    <lineage>
        <taxon>Eukaryota</taxon>
        <taxon>Viridiplantae</taxon>
        <taxon>Streptophyta</taxon>
        <taxon>Embryophyta</taxon>
        <taxon>Tracheophyta</taxon>
        <taxon>Spermatophyta</taxon>
        <taxon>Magnoliopsida</taxon>
        <taxon>Ranunculales</taxon>
        <taxon>Menispermaceae</taxon>
        <taxon>Menispermoideae</taxon>
        <taxon>Cissampelideae</taxon>
        <taxon>Stephania</taxon>
    </lineage>
</organism>
<protein>
    <submittedName>
        <fullName evidence="1">Uncharacterized protein</fullName>
    </submittedName>
</protein>
<proteinExistence type="predicted"/>
<reference evidence="1 2" key="1">
    <citation type="submission" date="2024-01" db="EMBL/GenBank/DDBJ databases">
        <title>Genome assemblies of Stephania.</title>
        <authorList>
            <person name="Yang L."/>
        </authorList>
    </citation>
    <scope>NUCLEOTIDE SEQUENCE [LARGE SCALE GENOMIC DNA]</scope>
    <source>
        <strain evidence="1">YNDBR</strain>
        <tissue evidence="1">Leaf</tissue>
    </source>
</reference>
<evidence type="ECO:0000313" key="1">
    <source>
        <dbReference type="EMBL" id="KAK9127968.1"/>
    </source>
</evidence>
<evidence type="ECO:0000313" key="2">
    <source>
        <dbReference type="Proteomes" id="UP001420932"/>
    </source>
</evidence>